<evidence type="ECO:0000313" key="6">
    <source>
        <dbReference type="EMBL" id="KAF8823091.1"/>
    </source>
</evidence>
<sequence length="215" mass="25365">MLQAAHIGIQIQKSNEFQILGASDYVIPHFNVLRHLLFFHGRLGYLRLSTVILWLVFKAVFLVFPLFFFNFISGWSAPNLYSWLSKISFTFFWTSLPIIIYGIQEVDIPLSQHLYLPILYVLSRRHSHLNFTKFIIWLMEATLFSLISFLFFIFTLWEPSVNSIKQRGIDMAGFGCMLLINVILCSNMKLLMESHRWTYLFLWTLFFLSSILLFL</sequence>
<evidence type="ECO:0000313" key="7">
    <source>
        <dbReference type="Proteomes" id="UP000823046"/>
    </source>
</evidence>
<proteinExistence type="predicted"/>
<keyword evidence="4" id="KW-0812">Transmembrane</keyword>
<feature type="transmembrane region" description="Helical" evidence="4">
    <location>
        <begin position="169"/>
        <end position="185"/>
    </location>
</feature>
<organism evidence="6 7">
    <name type="scientific">Cardiosporidium cionae</name>
    <dbReference type="NCBI Taxonomy" id="476202"/>
    <lineage>
        <taxon>Eukaryota</taxon>
        <taxon>Sar</taxon>
        <taxon>Alveolata</taxon>
        <taxon>Apicomplexa</taxon>
        <taxon>Aconoidasida</taxon>
        <taxon>Nephromycida</taxon>
        <taxon>Cardiosporidium</taxon>
    </lineage>
</organism>
<dbReference type="EMBL" id="JADAQX010000003">
    <property type="protein sequence ID" value="KAF8823091.1"/>
    <property type="molecule type" value="Genomic_DNA"/>
</dbReference>
<dbReference type="PANTHER" id="PTHR24092:SF150">
    <property type="entry name" value="PHOSPHOLIPID-TRANSPORTING ATPASE"/>
    <property type="match status" value="1"/>
</dbReference>
<gene>
    <name evidence="6" type="ORF">IE077_000690</name>
</gene>
<evidence type="ECO:0000256" key="3">
    <source>
        <dbReference type="ARBA" id="ARBA00022842"/>
    </source>
</evidence>
<reference evidence="6 7" key="1">
    <citation type="journal article" date="2020" name="bioRxiv">
        <title>Metabolic contributions of an alphaproteobacterial endosymbiont in the apicomplexan Cardiosporidium cionae.</title>
        <authorList>
            <person name="Hunter E.S."/>
            <person name="Paight C.J."/>
            <person name="Lane C.E."/>
        </authorList>
    </citation>
    <scope>NUCLEOTIDE SEQUENCE [LARGE SCALE GENOMIC DNA]</scope>
    <source>
        <strain evidence="6">ESH_2018</strain>
    </source>
</reference>
<comment type="subcellular location">
    <subcellularLocation>
        <location evidence="1">Membrane</location>
        <topology evidence="1">Multi-pass membrane protein</topology>
    </subcellularLocation>
</comment>
<comment type="caution">
    <text evidence="6">The sequence shown here is derived from an EMBL/GenBank/DDBJ whole genome shotgun (WGS) entry which is preliminary data.</text>
</comment>
<accession>A0ABQ7JGJ0</accession>
<dbReference type="Pfam" id="PF16212">
    <property type="entry name" value="PhoLip_ATPase_C"/>
    <property type="match status" value="1"/>
</dbReference>
<evidence type="ECO:0000256" key="1">
    <source>
        <dbReference type="ARBA" id="ARBA00004141"/>
    </source>
</evidence>
<feature type="domain" description="P-type ATPase C-terminal" evidence="5">
    <location>
        <begin position="22"/>
        <end position="214"/>
    </location>
</feature>
<feature type="transmembrane region" description="Helical" evidence="4">
    <location>
        <begin position="80"/>
        <end position="103"/>
    </location>
</feature>
<evidence type="ECO:0000256" key="2">
    <source>
        <dbReference type="ARBA" id="ARBA00022723"/>
    </source>
</evidence>
<keyword evidence="4" id="KW-0472">Membrane</keyword>
<feature type="transmembrane region" description="Helical" evidence="4">
    <location>
        <begin position="197"/>
        <end position="214"/>
    </location>
</feature>
<dbReference type="PANTHER" id="PTHR24092">
    <property type="entry name" value="PROBABLE PHOSPHOLIPID-TRANSPORTING ATPASE"/>
    <property type="match status" value="1"/>
</dbReference>
<keyword evidence="3" id="KW-0460">Magnesium</keyword>
<keyword evidence="7" id="KW-1185">Reference proteome</keyword>
<name>A0ABQ7JGJ0_9APIC</name>
<dbReference type="Proteomes" id="UP000823046">
    <property type="component" value="Unassembled WGS sequence"/>
</dbReference>
<evidence type="ECO:0000259" key="5">
    <source>
        <dbReference type="Pfam" id="PF16212"/>
    </source>
</evidence>
<evidence type="ECO:0000256" key="4">
    <source>
        <dbReference type="SAM" id="Phobius"/>
    </source>
</evidence>
<feature type="transmembrane region" description="Helical" evidence="4">
    <location>
        <begin position="134"/>
        <end position="157"/>
    </location>
</feature>
<keyword evidence="2" id="KW-0479">Metal-binding</keyword>
<dbReference type="InterPro" id="IPR032630">
    <property type="entry name" value="P_typ_ATPase_c"/>
</dbReference>
<keyword evidence="4" id="KW-1133">Transmembrane helix</keyword>
<protein>
    <recommendedName>
        <fullName evidence="5">P-type ATPase C-terminal domain-containing protein</fullName>
    </recommendedName>
</protein>
<feature type="non-terminal residue" evidence="6">
    <location>
        <position position="215"/>
    </location>
</feature>
<feature type="transmembrane region" description="Helical" evidence="4">
    <location>
        <begin position="44"/>
        <end position="68"/>
    </location>
</feature>